<evidence type="ECO:0000313" key="2">
    <source>
        <dbReference type="Proteomes" id="UP001281147"/>
    </source>
</evidence>
<accession>A0ACC3MQM6</accession>
<dbReference type="Proteomes" id="UP001281147">
    <property type="component" value="Unassembled WGS sequence"/>
</dbReference>
<evidence type="ECO:0000313" key="1">
    <source>
        <dbReference type="EMBL" id="KAK3700400.1"/>
    </source>
</evidence>
<dbReference type="EMBL" id="JAUTXU010000186">
    <property type="protein sequence ID" value="KAK3700400.1"/>
    <property type="molecule type" value="Genomic_DNA"/>
</dbReference>
<sequence>MLRDVPTTTCATNEREHDINEIFMTSAPGTSEDNDNNNAPLYTDPLDDVFGSAPSSPTTIPTDHQQRHSQDTPLRNDDTHPSDIPRLRTQHTTAGYRDGLSTSKESHVQAGFDEGYALGAELGLRGGWVLGVLEGLAAKQRHVKDLLRQAEEELDVGKLFGQEWFGEDGVWRYDVAGPEEGVTFKEVAEAHPVLRKWMGVVRELASGLGLRLEEGGT</sequence>
<proteinExistence type="predicted"/>
<organism evidence="1 2">
    <name type="scientific">Vermiconidia calcicola</name>
    <dbReference type="NCBI Taxonomy" id="1690605"/>
    <lineage>
        <taxon>Eukaryota</taxon>
        <taxon>Fungi</taxon>
        <taxon>Dikarya</taxon>
        <taxon>Ascomycota</taxon>
        <taxon>Pezizomycotina</taxon>
        <taxon>Dothideomycetes</taxon>
        <taxon>Dothideomycetidae</taxon>
        <taxon>Mycosphaerellales</taxon>
        <taxon>Extremaceae</taxon>
        <taxon>Vermiconidia</taxon>
    </lineage>
</organism>
<name>A0ACC3MQM6_9PEZI</name>
<comment type="caution">
    <text evidence="1">The sequence shown here is derived from an EMBL/GenBank/DDBJ whole genome shotgun (WGS) entry which is preliminary data.</text>
</comment>
<keyword evidence="2" id="KW-1185">Reference proteome</keyword>
<protein>
    <submittedName>
        <fullName evidence="1">Essential protein Yae1, N terminal</fullName>
    </submittedName>
</protein>
<reference evidence="1" key="1">
    <citation type="submission" date="2023-07" db="EMBL/GenBank/DDBJ databases">
        <title>Black Yeasts Isolated from many extreme environments.</title>
        <authorList>
            <person name="Coleine C."/>
            <person name="Stajich J.E."/>
            <person name="Selbmann L."/>
        </authorList>
    </citation>
    <scope>NUCLEOTIDE SEQUENCE</scope>
    <source>
        <strain evidence="1">CCFEE 5714</strain>
    </source>
</reference>
<gene>
    <name evidence="1" type="primary">YAE1_1</name>
    <name evidence="1" type="ORF">LTR37_016011</name>
</gene>